<protein>
    <submittedName>
        <fullName evidence="2">Uncharacterized protein</fullName>
    </submittedName>
</protein>
<evidence type="ECO:0000256" key="1">
    <source>
        <dbReference type="SAM" id="MobiDB-lite"/>
    </source>
</evidence>
<feature type="region of interest" description="Disordered" evidence="1">
    <location>
        <begin position="97"/>
        <end position="122"/>
    </location>
</feature>
<evidence type="ECO:0000313" key="3">
    <source>
        <dbReference type="Proteomes" id="UP000646827"/>
    </source>
</evidence>
<dbReference type="EMBL" id="JAEPRB010000170">
    <property type="protein sequence ID" value="KAG2219658.1"/>
    <property type="molecule type" value="Genomic_DNA"/>
</dbReference>
<dbReference type="AlphaFoldDB" id="A0A8H7S1F3"/>
<feature type="compositionally biased region" description="Acidic residues" evidence="1">
    <location>
        <begin position="97"/>
        <end position="121"/>
    </location>
</feature>
<organism evidence="2 3">
    <name type="scientific">Circinella minor</name>
    <dbReference type="NCBI Taxonomy" id="1195481"/>
    <lineage>
        <taxon>Eukaryota</taxon>
        <taxon>Fungi</taxon>
        <taxon>Fungi incertae sedis</taxon>
        <taxon>Mucoromycota</taxon>
        <taxon>Mucoromycotina</taxon>
        <taxon>Mucoromycetes</taxon>
        <taxon>Mucorales</taxon>
        <taxon>Lichtheimiaceae</taxon>
        <taxon>Circinella</taxon>
    </lineage>
</organism>
<accession>A0A8H7S1F3</accession>
<evidence type="ECO:0000313" key="2">
    <source>
        <dbReference type="EMBL" id="KAG2219658.1"/>
    </source>
</evidence>
<comment type="caution">
    <text evidence="2">The sequence shown here is derived from an EMBL/GenBank/DDBJ whole genome shotgun (WGS) entry which is preliminary data.</text>
</comment>
<gene>
    <name evidence="2" type="ORF">INT45_012359</name>
</gene>
<sequence>MAGQYGETLTATFGTATVDKRYSEMLEKVLAYWMEFPGDMRLQISKMVTTLKHPLPEKRLSRLVVMSHLLTFAYSIHHTAPAIPTVLSIPIIGVAGDGDDTDNDTDDNCIEGESEDDDSDDMSAIGIDKEEIQVIYVDAWDLESPLFTNSPIIESVGAPLTLEDHERKSYDLYGWVEENNVSRTGYNSLLLMLNKWIVDDEFGKH</sequence>
<name>A0A8H7S1F3_9FUNG</name>
<proteinExistence type="predicted"/>
<reference evidence="2 3" key="1">
    <citation type="submission" date="2020-12" db="EMBL/GenBank/DDBJ databases">
        <title>Metabolic potential, ecology and presence of endohyphal bacteria is reflected in genomic diversity of Mucoromycotina.</title>
        <authorList>
            <person name="Muszewska A."/>
            <person name="Okrasinska A."/>
            <person name="Steczkiewicz K."/>
            <person name="Drgas O."/>
            <person name="Orlowska M."/>
            <person name="Perlinska-Lenart U."/>
            <person name="Aleksandrzak-Piekarczyk T."/>
            <person name="Szatraj K."/>
            <person name="Zielenkiewicz U."/>
            <person name="Pilsyk S."/>
            <person name="Malc E."/>
            <person name="Mieczkowski P."/>
            <person name="Kruszewska J.S."/>
            <person name="Biernat P."/>
            <person name="Pawlowska J."/>
        </authorList>
    </citation>
    <scope>NUCLEOTIDE SEQUENCE [LARGE SCALE GENOMIC DNA]</scope>
    <source>
        <strain evidence="2 3">CBS 142.35</strain>
    </source>
</reference>
<keyword evidence="3" id="KW-1185">Reference proteome</keyword>
<dbReference type="Proteomes" id="UP000646827">
    <property type="component" value="Unassembled WGS sequence"/>
</dbReference>